<dbReference type="AlphaFoldDB" id="A0A9P9FAY8"/>
<feature type="region of interest" description="Disordered" evidence="4">
    <location>
        <begin position="138"/>
        <end position="284"/>
    </location>
</feature>
<dbReference type="InterPro" id="IPR036400">
    <property type="entry name" value="Cyt_B5-like_heme/steroid_sf"/>
</dbReference>
<dbReference type="SMART" id="SM01117">
    <property type="entry name" value="Cyt-b5"/>
    <property type="match status" value="1"/>
</dbReference>
<evidence type="ECO:0000256" key="2">
    <source>
        <dbReference type="ARBA" id="ARBA00022723"/>
    </source>
</evidence>
<dbReference type="PANTHER" id="PTHR46237:SF1">
    <property type="entry name" value="CYTOCHROME B5 REDUCTASE 4"/>
    <property type="match status" value="1"/>
</dbReference>
<feature type="compositionally biased region" description="Pro residues" evidence="4">
    <location>
        <begin position="114"/>
        <end position="124"/>
    </location>
</feature>
<feature type="compositionally biased region" description="Pro residues" evidence="4">
    <location>
        <begin position="206"/>
        <end position="231"/>
    </location>
</feature>
<dbReference type="Gene3D" id="3.10.120.10">
    <property type="entry name" value="Cytochrome b5-like heme/steroid binding domain"/>
    <property type="match status" value="1"/>
</dbReference>
<keyword evidence="2" id="KW-0479">Metal-binding</keyword>
<accession>A0A9P9FAY8</accession>
<dbReference type="GO" id="GO:0046872">
    <property type="term" value="F:metal ion binding"/>
    <property type="evidence" value="ECO:0007669"/>
    <property type="project" value="UniProtKB-KW"/>
</dbReference>
<dbReference type="PROSITE" id="PS50255">
    <property type="entry name" value="CYTOCHROME_B5_2"/>
    <property type="match status" value="1"/>
</dbReference>
<reference evidence="6" key="1">
    <citation type="journal article" date="2021" name="Nat. Commun.">
        <title>Genetic determinants of endophytism in the Arabidopsis root mycobiome.</title>
        <authorList>
            <person name="Mesny F."/>
            <person name="Miyauchi S."/>
            <person name="Thiergart T."/>
            <person name="Pickel B."/>
            <person name="Atanasova L."/>
            <person name="Karlsson M."/>
            <person name="Huettel B."/>
            <person name="Barry K.W."/>
            <person name="Haridas S."/>
            <person name="Chen C."/>
            <person name="Bauer D."/>
            <person name="Andreopoulos W."/>
            <person name="Pangilinan J."/>
            <person name="LaButti K."/>
            <person name="Riley R."/>
            <person name="Lipzen A."/>
            <person name="Clum A."/>
            <person name="Drula E."/>
            <person name="Henrissat B."/>
            <person name="Kohler A."/>
            <person name="Grigoriev I.V."/>
            <person name="Martin F.M."/>
            <person name="Hacquard S."/>
        </authorList>
    </citation>
    <scope>NUCLEOTIDE SEQUENCE</scope>
    <source>
        <strain evidence="6">MPI-CAGE-AT-0147</strain>
    </source>
</reference>
<evidence type="ECO:0000313" key="6">
    <source>
        <dbReference type="EMBL" id="KAH7156521.1"/>
    </source>
</evidence>
<name>A0A9P9FAY8_9HYPO</name>
<proteinExistence type="predicted"/>
<dbReference type="SUPFAM" id="SSF55856">
    <property type="entry name" value="Cytochrome b5-like heme/steroid binding domain"/>
    <property type="match status" value="1"/>
</dbReference>
<dbReference type="PANTHER" id="PTHR46237">
    <property type="entry name" value="CYTOCHROME B5 REDUCTASE 4 FAMILY MEMBER"/>
    <property type="match status" value="1"/>
</dbReference>
<dbReference type="GO" id="GO:0004128">
    <property type="term" value="F:cytochrome-b5 reductase activity, acting on NAD(P)H"/>
    <property type="evidence" value="ECO:0007669"/>
    <property type="project" value="TreeGrafter"/>
</dbReference>
<keyword evidence="1" id="KW-0349">Heme</keyword>
<dbReference type="OrthoDB" id="432299at2759"/>
<feature type="compositionally biased region" description="Low complexity" evidence="4">
    <location>
        <begin position="169"/>
        <end position="189"/>
    </location>
</feature>
<dbReference type="GO" id="GO:0020037">
    <property type="term" value="F:heme binding"/>
    <property type="evidence" value="ECO:0007669"/>
    <property type="project" value="TreeGrafter"/>
</dbReference>
<feature type="compositionally biased region" description="Polar residues" evidence="4">
    <location>
        <begin position="72"/>
        <end position="82"/>
    </location>
</feature>
<evidence type="ECO:0000256" key="1">
    <source>
        <dbReference type="ARBA" id="ARBA00022617"/>
    </source>
</evidence>
<protein>
    <recommendedName>
        <fullName evidence="5">Cytochrome b5 heme-binding domain-containing protein</fullName>
    </recommendedName>
</protein>
<evidence type="ECO:0000256" key="3">
    <source>
        <dbReference type="ARBA" id="ARBA00023004"/>
    </source>
</evidence>
<dbReference type="EMBL" id="JAGMUV010000005">
    <property type="protein sequence ID" value="KAH7156521.1"/>
    <property type="molecule type" value="Genomic_DNA"/>
</dbReference>
<comment type="caution">
    <text evidence="6">The sequence shown here is derived from an EMBL/GenBank/DDBJ whole genome shotgun (WGS) entry which is preliminary data.</text>
</comment>
<evidence type="ECO:0000256" key="4">
    <source>
        <dbReference type="SAM" id="MobiDB-lite"/>
    </source>
</evidence>
<organism evidence="6 7">
    <name type="scientific">Dactylonectria macrodidyma</name>
    <dbReference type="NCBI Taxonomy" id="307937"/>
    <lineage>
        <taxon>Eukaryota</taxon>
        <taxon>Fungi</taxon>
        <taxon>Dikarya</taxon>
        <taxon>Ascomycota</taxon>
        <taxon>Pezizomycotina</taxon>
        <taxon>Sordariomycetes</taxon>
        <taxon>Hypocreomycetidae</taxon>
        <taxon>Hypocreales</taxon>
        <taxon>Nectriaceae</taxon>
        <taxon>Dactylonectria</taxon>
    </lineage>
</organism>
<feature type="region of interest" description="Disordered" evidence="4">
    <location>
        <begin position="39"/>
        <end position="125"/>
    </location>
</feature>
<feature type="compositionally biased region" description="Basic and acidic residues" evidence="4">
    <location>
        <begin position="47"/>
        <end position="69"/>
    </location>
</feature>
<evidence type="ECO:0000259" key="5">
    <source>
        <dbReference type="PROSITE" id="PS50255"/>
    </source>
</evidence>
<dbReference type="GO" id="GO:0005737">
    <property type="term" value="C:cytoplasm"/>
    <property type="evidence" value="ECO:0007669"/>
    <property type="project" value="TreeGrafter"/>
</dbReference>
<dbReference type="Pfam" id="PF00173">
    <property type="entry name" value="Cyt-b5"/>
    <property type="match status" value="1"/>
</dbReference>
<feature type="domain" description="Cytochrome b5 heme-binding" evidence="5">
    <location>
        <begin position="310"/>
        <end position="388"/>
    </location>
</feature>
<keyword evidence="7" id="KW-1185">Reference proteome</keyword>
<gene>
    <name evidence="6" type="ORF">EDB81DRAFT_393710</name>
</gene>
<keyword evidence="3" id="KW-0408">Iron</keyword>
<dbReference type="FunFam" id="3.10.120.10:FF:000001">
    <property type="entry name" value="Cytochrome b5 reductase 4"/>
    <property type="match status" value="1"/>
</dbReference>
<sequence>MGVIGISLIVASVVWVILRPPPWLTPLQVLLRWRGAGGTGTITGPDAKAKADERGQGSHHGVEPGRRAEPGTQLQNRTTPTLSSDHDQHQSQPSLGRRDASSASSTQLRDAVSMPPPPSRPIIKPPILIETPTLIEPPTIAEPDEQTTPKATPAIGPSIPVPTFSLDNAPLSSAPSRPSAAALARSPAAQGPTLSAIAPTSLGSMMPPPPPGLGRMPPPPSSGRMPPPAGRPPSLAQFPAANSAQRARGPTPNRGPSSLGTGLAPPPSHTSKPSKPSRKVLLTPGHSPLDWARISGPNADLRGVGPSTSYLRVTPSMLKRMTGRKGKDAWMALNGKVYNVTPYAEYHPGGVPELMRGAGRDATKLYGEIHPWVNYETMLAACLVGLLVEESEGSTGGEMDQMD</sequence>
<dbReference type="Proteomes" id="UP000738349">
    <property type="component" value="Unassembled WGS sequence"/>
</dbReference>
<dbReference type="InterPro" id="IPR001199">
    <property type="entry name" value="Cyt_B5-like_heme/steroid-bd"/>
</dbReference>
<dbReference type="InterPro" id="IPR051872">
    <property type="entry name" value="Cytochrome_b5/Flavoprotein_Rdt"/>
</dbReference>
<evidence type="ECO:0000313" key="7">
    <source>
        <dbReference type="Proteomes" id="UP000738349"/>
    </source>
</evidence>